<dbReference type="Proteomes" id="UP000053239">
    <property type="component" value="Unassembled WGS sequence"/>
</dbReference>
<feature type="transmembrane region" description="Helical" evidence="2">
    <location>
        <begin position="199"/>
        <end position="222"/>
    </location>
</feature>
<name>A0A0J9TTT3_PLAVI</name>
<keyword evidence="2" id="KW-1133">Transmembrane helix</keyword>
<feature type="region of interest" description="Disordered" evidence="1">
    <location>
        <begin position="170"/>
        <end position="193"/>
    </location>
</feature>
<dbReference type="AlphaFoldDB" id="A0A0J9TTT3"/>
<keyword evidence="2" id="KW-0472">Membrane</keyword>
<feature type="compositionally biased region" description="Polar residues" evidence="1">
    <location>
        <begin position="179"/>
        <end position="192"/>
    </location>
</feature>
<evidence type="ECO:0000256" key="1">
    <source>
        <dbReference type="SAM" id="MobiDB-lite"/>
    </source>
</evidence>
<reference evidence="3 4" key="1">
    <citation type="submission" date="2011-09" db="EMBL/GenBank/DDBJ databases">
        <title>The Genome Sequence of Plasmodium vivax North Korean.</title>
        <authorList>
            <consortium name="The Broad Institute Genome Sequencing Platform"/>
            <consortium name="The Broad Institute Genome Sequencing Center for Infectious Disease"/>
            <person name="Neafsey D."/>
            <person name="Carlton J."/>
            <person name="Barnwell J."/>
            <person name="Collins W."/>
            <person name="Escalante A."/>
            <person name="Mullikin J."/>
            <person name="Saul A."/>
            <person name="Guigo R."/>
            <person name="Camara F."/>
            <person name="Young S.K."/>
            <person name="Zeng Q."/>
            <person name="Gargeya S."/>
            <person name="Fitzgerald M."/>
            <person name="Haas B."/>
            <person name="Abouelleil A."/>
            <person name="Alvarado L."/>
            <person name="Arachchi H.M."/>
            <person name="Berlin A."/>
            <person name="Brown A."/>
            <person name="Chapman S.B."/>
            <person name="Chen Z."/>
            <person name="Dunbar C."/>
            <person name="Freedman E."/>
            <person name="Gearin G."/>
            <person name="Gellesch M."/>
            <person name="Goldberg J."/>
            <person name="Griggs A."/>
            <person name="Gujja S."/>
            <person name="Heiman D."/>
            <person name="Howarth C."/>
            <person name="Larson L."/>
            <person name="Lui A."/>
            <person name="MacDonald P.J.P."/>
            <person name="Montmayeur A."/>
            <person name="Murphy C."/>
            <person name="Neiman D."/>
            <person name="Pearson M."/>
            <person name="Priest M."/>
            <person name="Roberts A."/>
            <person name="Saif S."/>
            <person name="Shea T."/>
            <person name="Shenoy N."/>
            <person name="Sisk P."/>
            <person name="Stolte C."/>
            <person name="Sykes S."/>
            <person name="Wortman J."/>
            <person name="Nusbaum C."/>
            <person name="Birren B."/>
        </authorList>
    </citation>
    <scope>NUCLEOTIDE SEQUENCE [LARGE SCALE GENOMIC DNA]</scope>
    <source>
        <strain evidence="3 4">North Korean</strain>
    </source>
</reference>
<evidence type="ECO:0000313" key="4">
    <source>
        <dbReference type="Proteomes" id="UP000053239"/>
    </source>
</evidence>
<organism evidence="3 4">
    <name type="scientific">Plasmodium vivax North Korean</name>
    <dbReference type="NCBI Taxonomy" id="1035514"/>
    <lineage>
        <taxon>Eukaryota</taxon>
        <taxon>Sar</taxon>
        <taxon>Alveolata</taxon>
        <taxon>Apicomplexa</taxon>
        <taxon>Aconoidasida</taxon>
        <taxon>Haemosporida</taxon>
        <taxon>Plasmodiidae</taxon>
        <taxon>Plasmodium</taxon>
        <taxon>Plasmodium (Plasmodium)</taxon>
    </lineage>
</organism>
<proteinExistence type="predicted"/>
<protein>
    <submittedName>
        <fullName evidence="3">Uncharacterized protein</fullName>
    </submittedName>
</protein>
<accession>A0A0J9TTT3</accession>
<evidence type="ECO:0000313" key="3">
    <source>
        <dbReference type="EMBL" id="KMZ99330.1"/>
    </source>
</evidence>
<sequence>MGVHLDWCHNINNWIYYEINPYILNDDIINSILGKAQPMLSSMSNEHYCTFTALNKNHEPKELNKLRIFNDNTSTFQDILRNKSDGYYCSCRNFVKDCINIYQKINGIHCSTATDKNKNNKPTCDIVNLFDIHYRGYLYGDVRIQEKLPDLSSTTNINIEECRSQTNEKGLDSVRGYQSDGSALSTTPTEPSGKTMPTAIGTIVGVSSVLGLLYKVISIFYINM</sequence>
<dbReference type="EMBL" id="KQ235419">
    <property type="protein sequence ID" value="KMZ99330.1"/>
    <property type="molecule type" value="Genomic_DNA"/>
</dbReference>
<gene>
    <name evidence="3" type="ORF">PVNG_02213</name>
</gene>
<keyword evidence="2" id="KW-0812">Transmembrane</keyword>
<evidence type="ECO:0000256" key="2">
    <source>
        <dbReference type="SAM" id="Phobius"/>
    </source>
</evidence>
<dbReference type="OrthoDB" id="10357979at2759"/>